<dbReference type="EMBL" id="CAJHIO010000011">
    <property type="protein sequence ID" value="CAD6492356.1"/>
    <property type="molecule type" value="Genomic_DNA"/>
</dbReference>
<dbReference type="SUPFAM" id="SSF143011">
    <property type="entry name" value="RelE-like"/>
    <property type="match status" value="1"/>
</dbReference>
<name>A0A811T4X7_9EURY</name>
<evidence type="ECO:0000313" key="4">
    <source>
        <dbReference type="Proteomes" id="UP000610373"/>
    </source>
</evidence>
<dbReference type="Proteomes" id="UP000610373">
    <property type="component" value="Unassembled WGS sequence"/>
</dbReference>
<proteinExistence type="predicted"/>
<organism evidence="3 4">
    <name type="scientific">Candidatus Argoarchaeum ethanivorans</name>
    <dbReference type="NCBI Taxonomy" id="2608793"/>
    <lineage>
        <taxon>Archaea</taxon>
        <taxon>Methanobacteriati</taxon>
        <taxon>Methanobacteriota</taxon>
        <taxon>Stenosarchaea group</taxon>
        <taxon>Methanomicrobia</taxon>
        <taxon>Methanosarcinales</taxon>
        <taxon>Methanosarcinales incertae sedis</taxon>
        <taxon>GOM Arc I cluster</taxon>
        <taxon>Candidatus Argoarchaeum</taxon>
    </lineage>
</organism>
<protein>
    <submittedName>
        <fullName evidence="3">ParE toxin of type II toxin-antitoxin system, parDE</fullName>
    </submittedName>
</protein>
<accession>A0A811T4X7</accession>
<dbReference type="Pfam" id="PF05016">
    <property type="entry name" value="ParE_toxin"/>
    <property type="match status" value="1"/>
</dbReference>
<dbReference type="InterPro" id="IPR007712">
    <property type="entry name" value="RelE/ParE_toxin"/>
</dbReference>
<comment type="caution">
    <text evidence="3">The sequence shown here is derived from an EMBL/GenBank/DDBJ whole genome shotgun (WGS) entry which is preliminary data.</text>
</comment>
<gene>
    <name evidence="3" type="ORF">CHKLHMKO_00266</name>
</gene>
<keyword evidence="1" id="KW-1277">Toxin-antitoxin system</keyword>
<dbReference type="NCBIfam" id="TIGR02385">
    <property type="entry name" value="RelE_StbE"/>
    <property type="match status" value="1"/>
</dbReference>
<sequence>MGFTYRTEPQFDKNFKRLTKKGKGLKERVLSKIEDICTDPRIGKPLRNELRGMLRAHIGSYVIIYAIIGNEIVFMNFDHHDFVYN</sequence>
<reference evidence="3" key="1">
    <citation type="submission" date="2020-10" db="EMBL/GenBank/DDBJ databases">
        <authorList>
            <person name="Hahn C.J."/>
            <person name="Laso-Perez R."/>
            <person name="Vulcano F."/>
            <person name="Vaziourakis K.-M."/>
            <person name="Stokke R."/>
            <person name="Steen I.H."/>
            <person name="Teske A."/>
            <person name="Boetius A."/>
            <person name="Liebeke M."/>
            <person name="Amann R."/>
            <person name="Knittel K."/>
        </authorList>
    </citation>
    <scope>NUCLEOTIDE SEQUENCE</scope>
    <source>
        <strain evidence="3">Gfbio:e3339647-f889-4370-9287-4fb5cb688e4c:AG392O15_GoMArc1</strain>
    </source>
</reference>
<keyword evidence="2" id="KW-0812">Transmembrane</keyword>
<dbReference type="Gene3D" id="3.30.2310.20">
    <property type="entry name" value="RelE-like"/>
    <property type="match status" value="1"/>
</dbReference>
<dbReference type="InterPro" id="IPR035093">
    <property type="entry name" value="RelE/ParE_toxin_dom_sf"/>
</dbReference>
<dbReference type="AlphaFoldDB" id="A0A811T4X7"/>
<keyword evidence="2" id="KW-1133">Transmembrane helix</keyword>
<evidence type="ECO:0000313" key="3">
    <source>
        <dbReference type="EMBL" id="CAD6492356.1"/>
    </source>
</evidence>
<keyword evidence="2" id="KW-0472">Membrane</keyword>
<evidence type="ECO:0000256" key="2">
    <source>
        <dbReference type="SAM" id="Phobius"/>
    </source>
</evidence>
<feature type="transmembrane region" description="Helical" evidence="2">
    <location>
        <begin position="58"/>
        <end position="77"/>
    </location>
</feature>
<evidence type="ECO:0000256" key="1">
    <source>
        <dbReference type="ARBA" id="ARBA00022649"/>
    </source>
</evidence>